<dbReference type="InterPro" id="IPR036249">
    <property type="entry name" value="Thioredoxin-like_sf"/>
</dbReference>
<dbReference type="SUPFAM" id="SSF52833">
    <property type="entry name" value="Thioredoxin-like"/>
    <property type="match status" value="1"/>
</dbReference>
<dbReference type="PANTHER" id="PTHR44051:SF8">
    <property type="entry name" value="GLUTATHIONE S-TRANSFERASE GSTA"/>
    <property type="match status" value="1"/>
</dbReference>
<gene>
    <name evidence="4" type="ORF">E5S66_07920</name>
</gene>
<dbReference type="PROSITE" id="PS50404">
    <property type="entry name" value="GST_NTER"/>
    <property type="match status" value="1"/>
</dbReference>
<feature type="region of interest" description="Disordered" evidence="2">
    <location>
        <begin position="193"/>
        <end position="212"/>
    </location>
</feature>
<dbReference type="Pfam" id="PF00043">
    <property type="entry name" value="GST_C"/>
    <property type="match status" value="1"/>
</dbReference>
<dbReference type="CDD" id="cd03046">
    <property type="entry name" value="GST_N_GTT1_like"/>
    <property type="match status" value="1"/>
</dbReference>
<accession>A0A5R9PEJ4</accession>
<proteinExistence type="inferred from homology"/>
<evidence type="ECO:0000259" key="3">
    <source>
        <dbReference type="PROSITE" id="PS50404"/>
    </source>
</evidence>
<dbReference type="RefSeq" id="WP_138348740.1">
    <property type="nucleotide sequence ID" value="NZ_SROY01000003.1"/>
</dbReference>
<dbReference type="InterPro" id="IPR036282">
    <property type="entry name" value="Glutathione-S-Trfase_C_sf"/>
</dbReference>
<dbReference type="STRING" id="1123377.GCA_000423885_01105"/>
<dbReference type="InterPro" id="IPR004045">
    <property type="entry name" value="Glutathione_S-Trfase_N"/>
</dbReference>
<dbReference type="InterPro" id="IPR004046">
    <property type="entry name" value="GST_C"/>
</dbReference>
<evidence type="ECO:0000256" key="1">
    <source>
        <dbReference type="RuleBase" id="RU003494"/>
    </source>
</evidence>
<dbReference type="AlphaFoldDB" id="A0A5R9PEJ4"/>
<reference evidence="4 5" key="1">
    <citation type="submission" date="2019-04" db="EMBL/GenBank/DDBJ databases">
        <authorList>
            <person name="Grouzdev D.S."/>
            <person name="Nazina T.N."/>
        </authorList>
    </citation>
    <scope>NUCLEOTIDE SEQUENCE [LARGE SCALE GENOMIC DNA]</scope>
    <source>
        <strain evidence="4 5">SHC 3-19</strain>
    </source>
</reference>
<protein>
    <submittedName>
        <fullName evidence="4">Glutathione S-transferase family protein</fullName>
    </submittedName>
</protein>
<dbReference type="SFLD" id="SFLDG00358">
    <property type="entry name" value="Main_(cytGST)"/>
    <property type="match status" value="1"/>
</dbReference>
<name>A0A5R9PEJ4_9GAMM</name>
<dbReference type="SFLD" id="SFLDS00019">
    <property type="entry name" value="Glutathione_Transferase_(cytos"/>
    <property type="match status" value="1"/>
</dbReference>
<dbReference type="CDD" id="cd03207">
    <property type="entry name" value="GST_C_8"/>
    <property type="match status" value="1"/>
</dbReference>
<dbReference type="Gene3D" id="1.20.1050.10">
    <property type="match status" value="1"/>
</dbReference>
<dbReference type="GO" id="GO:0016740">
    <property type="term" value="F:transferase activity"/>
    <property type="evidence" value="ECO:0007669"/>
    <property type="project" value="UniProtKB-KW"/>
</dbReference>
<dbReference type="SUPFAM" id="SSF47616">
    <property type="entry name" value="GST C-terminal domain-like"/>
    <property type="match status" value="1"/>
</dbReference>
<comment type="similarity">
    <text evidence="1">Belongs to the GST superfamily.</text>
</comment>
<comment type="caution">
    <text evidence="4">The sequence shown here is derived from an EMBL/GenBank/DDBJ whole genome shotgun (WGS) entry which is preliminary data.</text>
</comment>
<dbReference type="PANTHER" id="PTHR44051">
    <property type="entry name" value="GLUTATHIONE S-TRANSFERASE-RELATED"/>
    <property type="match status" value="1"/>
</dbReference>
<keyword evidence="4" id="KW-0808">Transferase</keyword>
<dbReference type="Proteomes" id="UP000308508">
    <property type="component" value="Unassembled WGS sequence"/>
</dbReference>
<sequence>MTPQLRFYTNPMSRARITRWMLEETGLPYEEVQLEFGTSMKSPDFLAINPMGKVPALLHDGVAITENAAICLHLADLVPELGLLPPPGTPERGACYRWMLFASPLEFFITARRHGTIAPSMEAGYGNQADLLRTLEGAVAGKRYLVGDRFTVADLYIAAFIGYYIQIGELEPTPALQDYAMPHLQRAAAQRANARDDALARTAPKPASDDAH</sequence>
<evidence type="ECO:0000256" key="2">
    <source>
        <dbReference type="SAM" id="MobiDB-lite"/>
    </source>
</evidence>
<dbReference type="Gene3D" id="3.40.30.10">
    <property type="entry name" value="Glutaredoxin"/>
    <property type="match status" value="1"/>
</dbReference>
<dbReference type="EMBL" id="SROY01000003">
    <property type="protein sequence ID" value="TLX21453.1"/>
    <property type="molecule type" value="Genomic_DNA"/>
</dbReference>
<feature type="domain" description="GST N-terminal" evidence="3">
    <location>
        <begin position="2"/>
        <end position="82"/>
    </location>
</feature>
<dbReference type="SFLD" id="SFLDG01150">
    <property type="entry name" value="Main.1:_Beta-like"/>
    <property type="match status" value="1"/>
</dbReference>
<evidence type="ECO:0000313" key="4">
    <source>
        <dbReference type="EMBL" id="TLX21453.1"/>
    </source>
</evidence>
<keyword evidence="5" id="KW-1185">Reference proteome</keyword>
<dbReference type="InterPro" id="IPR040079">
    <property type="entry name" value="Glutathione_S-Trfase"/>
</dbReference>
<dbReference type="Pfam" id="PF02798">
    <property type="entry name" value="GST_N"/>
    <property type="match status" value="1"/>
</dbReference>
<evidence type="ECO:0000313" key="5">
    <source>
        <dbReference type="Proteomes" id="UP000308508"/>
    </source>
</evidence>
<organism evidence="4 5">
    <name type="scientific">Thermomonas fusca</name>
    <dbReference type="NCBI Taxonomy" id="215690"/>
    <lineage>
        <taxon>Bacteria</taxon>
        <taxon>Pseudomonadati</taxon>
        <taxon>Pseudomonadota</taxon>
        <taxon>Gammaproteobacteria</taxon>
        <taxon>Lysobacterales</taxon>
        <taxon>Lysobacteraceae</taxon>
        <taxon>Thermomonas</taxon>
    </lineage>
</organism>